<dbReference type="Proteomes" id="UP001194469">
    <property type="component" value="Unassembled WGS sequence"/>
</dbReference>
<feature type="transmembrane region" description="Helical" evidence="8">
    <location>
        <begin position="257"/>
        <end position="279"/>
    </location>
</feature>
<proteinExistence type="inferred from homology"/>
<organism evidence="10 11">
    <name type="scientific">Nitratidesulfovibrio oxamicus</name>
    <dbReference type="NCBI Taxonomy" id="32016"/>
    <lineage>
        <taxon>Bacteria</taxon>
        <taxon>Pseudomonadati</taxon>
        <taxon>Thermodesulfobacteriota</taxon>
        <taxon>Desulfovibrionia</taxon>
        <taxon>Desulfovibrionales</taxon>
        <taxon>Desulfovibrionaceae</taxon>
        <taxon>Nitratidesulfovibrio</taxon>
    </lineage>
</organism>
<dbReference type="PANTHER" id="PTHR43848">
    <property type="entry name" value="PUTRESCINE TRANSPORT SYSTEM PERMEASE PROTEIN POTI"/>
    <property type="match status" value="1"/>
</dbReference>
<dbReference type="InterPro" id="IPR035906">
    <property type="entry name" value="MetI-like_sf"/>
</dbReference>
<sequence>MIRSLPRSRGYTMGYGLYVTLYFVFLFAPLAVTCVLAFNDSQFPSLPWKGFTLDWFLADLPARTGIFHDRGNLSSIFTSAQTAILVSVLATLVGTCAAFLFEQEEFPLKGALYFLMLAPLVVPGVILGISILIAATTAGTFTEDVLGIDVGILRPGFWLVVLGQFSFITTFVTLVVSARLKKFDRTLEEAALNLGATRLEVIRYITLPFLRTAIIGAGAVAFLMSFENFNTTLFLVGSEPTLPINLYLQVRDGSTPVINAISFLLIVGTSLVACVNLYAGRKTEAS</sequence>
<name>A0ABS0IZU6_9BACT</name>
<feature type="transmembrane region" description="Helical" evidence="8">
    <location>
        <begin position="113"/>
        <end position="136"/>
    </location>
</feature>
<dbReference type="SUPFAM" id="SSF161098">
    <property type="entry name" value="MetI-like"/>
    <property type="match status" value="1"/>
</dbReference>
<dbReference type="Gene3D" id="1.10.3720.10">
    <property type="entry name" value="MetI-like"/>
    <property type="match status" value="1"/>
</dbReference>
<dbReference type="PROSITE" id="PS50928">
    <property type="entry name" value="ABC_TM1"/>
    <property type="match status" value="1"/>
</dbReference>
<comment type="subcellular location">
    <subcellularLocation>
        <location evidence="1 8">Cell membrane</location>
        <topology evidence="1 8">Multi-pass membrane protein</topology>
    </subcellularLocation>
</comment>
<feature type="transmembrane region" description="Helical" evidence="8">
    <location>
        <begin position="201"/>
        <end position="226"/>
    </location>
</feature>
<gene>
    <name evidence="10" type="ORF">FVW20_00165</name>
</gene>
<feature type="domain" description="ABC transmembrane type-1" evidence="9">
    <location>
        <begin position="76"/>
        <end position="276"/>
    </location>
</feature>
<keyword evidence="7 8" id="KW-0472">Membrane</keyword>
<comment type="caution">
    <text evidence="10">The sequence shown here is derived from an EMBL/GenBank/DDBJ whole genome shotgun (WGS) entry which is preliminary data.</text>
</comment>
<protein>
    <submittedName>
        <fullName evidence="10">ABC transporter permease</fullName>
    </submittedName>
</protein>
<dbReference type="CDD" id="cd06261">
    <property type="entry name" value="TM_PBP2"/>
    <property type="match status" value="1"/>
</dbReference>
<reference evidence="10 11" key="1">
    <citation type="submission" date="2019-08" db="EMBL/GenBank/DDBJ databases">
        <authorList>
            <person name="Luo N."/>
        </authorList>
    </citation>
    <scope>NUCLEOTIDE SEQUENCE [LARGE SCALE GENOMIC DNA]</scope>
    <source>
        <strain evidence="10 11">NCIMB 9442</strain>
    </source>
</reference>
<evidence type="ECO:0000256" key="3">
    <source>
        <dbReference type="ARBA" id="ARBA00022448"/>
    </source>
</evidence>
<keyword evidence="3 8" id="KW-0813">Transport</keyword>
<dbReference type="RefSeq" id="WP_196607771.1">
    <property type="nucleotide sequence ID" value="NZ_VRYY01000004.1"/>
</dbReference>
<evidence type="ECO:0000256" key="8">
    <source>
        <dbReference type="RuleBase" id="RU363032"/>
    </source>
</evidence>
<keyword evidence="4" id="KW-1003">Cell membrane</keyword>
<keyword evidence="6 8" id="KW-1133">Transmembrane helix</keyword>
<comment type="similarity">
    <text evidence="2">Belongs to the binding-protein-dependent transport system permease family. CysTW subfamily.</text>
</comment>
<evidence type="ECO:0000256" key="6">
    <source>
        <dbReference type="ARBA" id="ARBA00022989"/>
    </source>
</evidence>
<evidence type="ECO:0000256" key="2">
    <source>
        <dbReference type="ARBA" id="ARBA00007069"/>
    </source>
</evidence>
<evidence type="ECO:0000313" key="10">
    <source>
        <dbReference type="EMBL" id="MBG3875480.1"/>
    </source>
</evidence>
<keyword evidence="5 8" id="KW-0812">Transmembrane</keyword>
<evidence type="ECO:0000256" key="4">
    <source>
        <dbReference type="ARBA" id="ARBA00022475"/>
    </source>
</evidence>
<dbReference type="InterPro" id="IPR000515">
    <property type="entry name" value="MetI-like"/>
</dbReference>
<dbReference type="PANTHER" id="PTHR43848:SF2">
    <property type="entry name" value="PUTRESCINE TRANSPORT SYSTEM PERMEASE PROTEIN POTI"/>
    <property type="match status" value="1"/>
</dbReference>
<dbReference type="EMBL" id="VRYY01000004">
    <property type="protein sequence ID" value="MBG3875480.1"/>
    <property type="molecule type" value="Genomic_DNA"/>
</dbReference>
<evidence type="ECO:0000256" key="1">
    <source>
        <dbReference type="ARBA" id="ARBA00004651"/>
    </source>
</evidence>
<evidence type="ECO:0000313" key="11">
    <source>
        <dbReference type="Proteomes" id="UP001194469"/>
    </source>
</evidence>
<accession>A0ABS0IZU6</accession>
<feature type="transmembrane region" description="Helical" evidence="8">
    <location>
        <begin position="12"/>
        <end position="38"/>
    </location>
</feature>
<evidence type="ECO:0000259" key="9">
    <source>
        <dbReference type="PROSITE" id="PS50928"/>
    </source>
</evidence>
<evidence type="ECO:0000256" key="5">
    <source>
        <dbReference type="ARBA" id="ARBA00022692"/>
    </source>
</evidence>
<feature type="transmembrane region" description="Helical" evidence="8">
    <location>
        <begin position="80"/>
        <end position="101"/>
    </location>
</feature>
<keyword evidence="11" id="KW-1185">Reference proteome</keyword>
<dbReference type="Pfam" id="PF00528">
    <property type="entry name" value="BPD_transp_1"/>
    <property type="match status" value="1"/>
</dbReference>
<evidence type="ECO:0000256" key="7">
    <source>
        <dbReference type="ARBA" id="ARBA00023136"/>
    </source>
</evidence>
<dbReference type="InterPro" id="IPR051789">
    <property type="entry name" value="Bact_Polyamine_Transport"/>
</dbReference>
<feature type="transmembrane region" description="Helical" evidence="8">
    <location>
        <begin position="156"/>
        <end position="180"/>
    </location>
</feature>